<name>A0A2T0MDQ0_9ACTN</name>
<evidence type="ECO:0000256" key="1">
    <source>
        <dbReference type="SAM" id="MobiDB-lite"/>
    </source>
</evidence>
<feature type="compositionally biased region" description="Low complexity" evidence="1">
    <location>
        <begin position="232"/>
        <end position="242"/>
    </location>
</feature>
<dbReference type="AlphaFoldDB" id="A0A2T0MDQ0"/>
<reference evidence="2 3" key="1">
    <citation type="submission" date="2018-03" db="EMBL/GenBank/DDBJ databases">
        <title>Genomic Encyclopedia of Type Strains, Phase III (KMG-III): the genomes of soil and plant-associated and newly described type strains.</title>
        <authorList>
            <person name="Whitman W."/>
        </authorList>
    </citation>
    <scope>NUCLEOTIDE SEQUENCE [LARGE SCALE GENOMIC DNA]</scope>
    <source>
        <strain evidence="2 3">CGMCC 4.7104</strain>
    </source>
</reference>
<organism evidence="2 3">
    <name type="scientific">Nonomuraea fuscirosea</name>
    <dbReference type="NCBI Taxonomy" id="1291556"/>
    <lineage>
        <taxon>Bacteria</taxon>
        <taxon>Bacillati</taxon>
        <taxon>Actinomycetota</taxon>
        <taxon>Actinomycetes</taxon>
        <taxon>Streptosporangiales</taxon>
        <taxon>Streptosporangiaceae</taxon>
        <taxon>Nonomuraea</taxon>
    </lineage>
</organism>
<gene>
    <name evidence="2" type="ORF">B0I32_12692</name>
</gene>
<feature type="region of interest" description="Disordered" evidence="1">
    <location>
        <begin position="192"/>
        <end position="242"/>
    </location>
</feature>
<comment type="caution">
    <text evidence="2">The sequence shown here is derived from an EMBL/GenBank/DDBJ whole genome shotgun (WGS) entry which is preliminary data.</text>
</comment>
<protein>
    <recommendedName>
        <fullName evidence="4">DUF937 domain-containing protein</fullName>
    </recommendedName>
</protein>
<dbReference type="EMBL" id="PVNG01000026">
    <property type="protein sequence ID" value="PRX55632.1"/>
    <property type="molecule type" value="Genomic_DNA"/>
</dbReference>
<keyword evidence="3" id="KW-1185">Reference proteome</keyword>
<feature type="compositionally biased region" description="Gly residues" evidence="1">
    <location>
        <begin position="216"/>
        <end position="231"/>
    </location>
</feature>
<sequence>MVLQGQVTRDDCDRGTVVTLYDELLAGLGDSGLEQIAGMLGSDTLTARKVIEAVSGTIVGGLARNAEHPDGADALLGALDDHMDADPFNGDVASLTRDGHSILGHVLGGQGTEQAASGLARLAGVDSGTIMKLMPLIAPMIMSLLAGRAAGRDMDPVALADDLDRERSSVPGGLGELLDGLLGDILGGGVPRQAGPYEPYRTEHEVPPPSRTSGTSGTGHGVTPAAGGGERGAAPGTASPDW</sequence>
<evidence type="ECO:0008006" key="4">
    <source>
        <dbReference type="Google" id="ProtNLM"/>
    </source>
</evidence>
<evidence type="ECO:0000313" key="3">
    <source>
        <dbReference type="Proteomes" id="UP000238312"/>
    </source>
</evidence>
<dbReference type="Proteomes" id="UP000238312">
    <property type="component" value="Unassembled WGS sequence"/>
</dbReference>
<accession>A0A2T0MDQ0</accession>
<evidence type="ECO:0000313" key="2">
    <source>
        <dbReference type="EMBL" id="PRX55632.1"/>
    </source>
</evidence>
<proteinExistence type="predicted"/>
<dbReference type="Pfam" id="PF06078">
    <property type="entry name" value="DUF937"/>
    <property type="match status" value="1"/>
</dbReference>
<dbReference type="InterPro" id="IPR009282">
    <property type="entry name" value="DUF937"/>
</dbReference>